<evidence type="ECO:0000256" key="1">
    <source>
        <dbReference type="SAM" id="MobiDB-lite"/>
    </source>
</evidence>
<dbReference type="KEGG" id="pif:PITG_11544"/>
<dbReference type="InParanoid" id="D0NI01"/>
<protein>
    <submittedName>
        <fullName evidence="2">Uncharacterized protein</fullName>
    </submittedName>
</protein>
<evidence type="ECO:0000313" key="2">
    <source>
        <dbReference type="EMBL" id="EEY59086.1"/>
    </source>
</evidence>
<name>D0NI01_PHYIT</name>
<dbReference type="EMBL" id="DS028139">
    <property type="protein sequence ID" value="EEY59086.1"/>
    <property type="molecule type" value="Genomic_DNA"/>
</dbReference>
<reference evidence="3" key="1">
    <citation type="journal article" date="2009" name="Nature">
        <title>Genome sequence and analysis of the Irish potato famine pathogen Phytophthora infestans.</title>
        <authorList>
            <consortium name="The Broad Institute Genome Sequencing Platform"/>
            <person name="Haas B.J."/>
            <person name="Kamoun S."/>
            <person name="Zody M.C."/>
            <person name="Jiang R.H."/>
            <person name="Handsaker R.E."/>
            <person name="Cano L.M."/>
            <person name="Grabherr M."/>
            <person name="Kodira C.D."/>
            <person name="Raffaele S."/>
            <person name="Torto-Alalibo T."/>
            <person name="Bozkurt T.O."/>
            <person name="Ah-Fong A.M."/>
            <person name="Alvarado L."/>
            <person name="Anderson V.L."/>
            <person name="Armstrong M.R."/>
            <person name="Avrova A."/>
            <person name="Baxter L."/>
            <person name="Beynon J."/>
            <person name="Boevink P.C."/>
            <person name="Bollmann S.R."/>
            <person name="Bos J.I."/>
            <person name="Bulone V."/>
            <person name="Cai G."/>
            <person name="Cakir C."/>
            <person name="Carrington J.C."/>
            <person name="Chawner M."/>
            <person name="Conti L."/>
            <person name="Costanzo S."/>
            <person name="Ewan R."/>
            <person name="Fahlgren N."/>
            <person name="Fischbach M.A."/>
            <person name="Fugelstad J."/>
            <person name="Gilroy E.M."/>
            <person name="Gnerre S."/>
            <person name="Green P.J."/>
            <person name="Grenville-Briggs L.J."/>
            <person name="Griffith J."/>
            <person name="Grunwald N.J."/>
            <person name="Horn K."/>
            <person name="Horner N.R."/>
            <person name="Hu C.H."/>
            <person name="Huitema E."/>
            <person name="Jeong D.H."/>
            <person name="Jones A.M."/>
            <person name="Jones J.D."/>
            <person name="Jones R.W."/>
            <person name="Karlsson E.K."/>
            <person name="Kunjeti S.G."/>
            <person name="Lamour K."/>
            <person name="Liu Z."/>
            <person name="Ma L."/>
            <person name="Maclean D."/>
            <person name="Chibucos M.C."/>
            <person name="McDonald H."/>
            <person name="McWalters J."/>
            <person name="Meijer H.J."/>
            <person name="Morgan W."/>
            <person name="Morris P.F."/>
            <person name="Munro C.A."/>
            <person name="O'Neill K."/>
            <person name="Ospina-Giraldo M."/>
            <person name="Pinzon A."/>
            <person name="Pritchard L."/>
            <person name="Ramsahoye B."/>
            <person name="Ren Q."/>
            <person name="Restrepo S."/>
            <person name="Roy S."/>
            <person name="Sadanandom A."/>
            <person name="Savidor A."/>
            <person name="Schornack S."/>
            <person name="Schwartz D.C."/>
            <person name="Schumann U.D."/>
            <person name="Schwessinger B."/>
            <person name="Seyer L."/>
            <person name="Sharpe T."/>
            <person name="Silvar C."/>
            <person name="Song J."/>
            <person name="Studholme D.J."/>
            <person name="Sykes S."/>
            <person name="Thines M."/>
            <person name="van de Vondervoort P.J."/>
            <person name="Phuntumart V."/>
            <person name="Wawra S."/>
            <person name="Weide R."/>
            <person name="Win J."/>
            <person name="Young C."/>
            <person name="Zhou S."/>
            <person name="Fry W."/>
            <person name="Meyers B.C."/>
            <person name="van West P."/>
            <person name="Ristaino J."/>
            <person name="Govers F."/>
            <person name="Birch P.R."/>
            <person name="Whisson S.C."/>
            <person name="Judelson H.S."/>
            <person name="Nusbaum C."/>
        </authorList>
    </citation>
    <scope>NUCLEOTIDE SEQUENCE [LARGE SCALE GENOMIC DNA]</scope>
    <source>
        <strain evidence="3">T30-4</strain>
    </source>
</reference>
<dbReference type="GeneID" id="9470613"/>
<keyword evidence="3" id="KW-1185">Reference proteome</keyword>
<dbReference type="Proteomes" id="UP000006643">
    <property type="component" value="Unassembled WGS sequence"/>
</dbReference>
<dbReference type="RefSeq" id="XP_002901100.1">
    <property type="nucleotide sequence ID" value="XM_002901054.1"/>
</dbReference>
<sequence>MIGNPCAICRDINKRVRHWVGVRCFDDDMRASTESGARLHEYLSVLIWLPTMKCRTTYSSKKKMELVRSIREGGNIEAIGEESGVPARNLFRKEKALQMAALAWTSCNFNSNISSGFQSCGIFPLSLEKRHVKLLNFQHNGVSATVKKTSCLRYKETVQHDILLLHARQQKQSRKRKTKTVAGRLLTREMLQQPDQPSQRNAPKRTRKSHRDSISTKTTASGMHHQDQELHQKQYHDHNHENEHKHEEEQGMKSELVLVQQQSEVASSDTVLFELPIVLASRSFRRAWYPGAALARLAI</sequence>
<proteinExistence type="predicted"/>
<gene>
    <name evidence="2" type="ORF">PITG_11544</name>
</gene>
<dbReference type="HOGENOM" id="CLU_1024746_0_0_1"/>
<accession>D0NI01</accession>
<evidence type="ECO:0000313" key="3">
    <source>
        <dbReference type="Proteomes" id="UP000006643"/>
    </source>
</evidence>
<organism evidence="2 3">
    <name type="scientific">Phytophthora infestans (strain T30-4)</name>
    <name type="common">Potato late blight agent</name>
    <dbReference type="NCBI Taxonomy" id="403677"/>
    <lineage>
        <taxon>Eukaryota</taxon>
        <taxon>Sar</taxon>
        <taxon>Stramenopiles</taxon>
        <taxon>Oomycota</taxon>
        <taxon>Peronosporomycetes</taxon>
        <taxon>Peronosporales</taxon>
        <taxon>Peronosporaceae</taxon>
        <taxon>Phytophthora</taxon>
    </lineage>
</organism>
<feature type="compositionally biased region" description="Basic residues" evidence="1">
    <location>
        <begin position="168"/>
        <end position="179"/>
    </location>
</feature>
<dbReference type="AlphaFoldDB" id="D0NI01"/>
<dbReference type="VEuPathDB" id="FungiDB:PITG_11544"/>
<dbReference type="eggNOG" id="ENOG502RH09">
    <property type="taxonomic scope" value="Eukaryota"/>
</dbReference>
<feature type="region of interest" description="Disordered" evidence="1">
    <location>
        <begin position="168"/>
        <end position="232"/>
    </location>
</feature>